<gene>
    <name evidence="1" type="ORF">QFC24_005190</name>
</gene>
<proteinExistence type="predicted"/>
<reference evidence="1" key="1">
    <citation type="submission" date="2023-04" db="EMBL/GenBank/DDBJ databases">
        <title>Draft Genome sequencing of Naganishia species isolated from polar environments using Oxford Nanopore Technology.</title>
        <authorList>
            <person name="Leo P."/>
            <person name="Venkateswaran K."/>
        </authorList>
    </citation>
    <scope>NUCLEOTIDE SEQUENCE</scope>
    <source>
        <strain evidence="1">DBVPG 5303</strain>
    </source>
</reference>
<name>A0ACC2X9D2_9TREE</name>
<evidence type="ECO:0000313" key="2">
    <source>
        <dbReference type="Proteomes" id="UP001234202"/>
    </source>
</evidence>
<dbReference type="Proteomes" id="UP001234202">
    <property type="component" value="Unassembled WGS sequence"/>
</dbReference>
<keyword evidence="2" id="KW-1185">Reference proteome</keyword>
<dbReference type="EMBL" id="JASBWV010000020">
    <property type="protein sequence ID" value="KAJ9120517.1"/>
    <property type="molecule type" value="Genomic_DNA"/>
</dbReference>
<evidence type="ECO:0000313" key="1">
    <source>
        <dbReference type="EMBL" id="KAJ9120517.1"/>
    </source>
</evidence>
<organism evidence="1 2">
    <name type="scientific">Naganishia onofrii</name>
    <dbReference type="NCBI Taxonomy" id="1851511"/>
    <lineage>
        <taxon>Eukaryota</taxon>
        <taxon>Fungi</taxon>
        <taxon>Dikarya</taxon>
        <taxon>Basidiomycota</taxon>
        <taxon>Agaricomycotina</taxon>
        <taxon>Tremellomycetes</taxon>
        <taxon>Filobasidiales</taxon>
        <taxon>Filobasidiaceae</taxon>
        <taxon>Naganishia</taxon>
    </lineage>
</organism>
<sequence>MPFSQTLKLNTGAEIPTVALGTWQAAPGEVAKAVEAALKAGYRHIDCAWAYGNENEVGEGIKASGVPRSEIFLVSKLWSTFHRNPAKGLQESLDKLGTDYLDLYLMHWPIPLNGENKSHPLVPTRENGARDLDEDWSYIQTWKEMEKLVDTGKVKAIGVSNCSKEYLEELLKHATITPAANQIELHAKNSELELVEYCQSKGIVVEAYSPLGSSGSPLMKEEVVLDIAKRNNVEPGTVLLSYLVNRDIVVLPKSVSPTRIASNLNIIDLSKEDIEALNQLGDGDNQKRYCNPPWGVDLKFKGWKVLSTAK</sequence>
<accession>A0ACC2X9D2</accession>
<comment type="caution">
    <text evidence="1">The sequence shown here is derived from an EMBL/GenBank/DDBJ whole genome shotgun (WGS) entry which is preliminary data.</text>
</comment>
<protein>
    <submittedName>
        <fullName evidence="1">Uncharacterized protein</fullName>
    </submittedName>
</protein>